<dbReference type="AlphaFoldDB" id="A0A1M6IG87"/>
<evidence type="ECO:0000256" key="3">
    <source>
        <dbReference type="ARBA" id="ARBA00022723"/>
    </source>
</evidence>
<dbReference type="InterPro" id="IPR036206">
    <property type="entry name" value="ThiamineP_synth_sf"/>
</dbReference>
<evidence type="ECO:0000313" key="13">
    <source>
        <dbReference type="EMBL" id="SHJ33366.1"/>
    </source>
</evidence>
<evidence type="ECO:0000256" key="10">
    <source>
        <dbReference type="RuleBase" id="RU003826"/>
    </source>
</evidence>
<comment type="function">
    <text evidence="9">Condenses 4-methyl-5-(beta-hydroxyethyl)thiazole monophosphate (THZ-P) and 2-methyl-4-amino-5-hydroxymethyl pyrimidine pyrophosphate (HMP-PP) to form thiamine monophosphate (TMP).</text>
</comment>
<feature type="binding site" evidence="9">
    <location>
        <begin position="165"/>
        <end position="167"/>
    </location>
    <ligand>
        <name>2-[(2R,5Z)-2-carboxy-4-methylthiazol-5(2H)-ylidene]ethyl phosphate</name>
        <dbReference type="ChEBI" id="CHEBI:62899"/>
    </ligand>
</feature>
<dbReference type="GO" id="GO:0009229">
    <property type="term" value="P:thiamine diphosphate biosynthetic process"/>
    <property type="evidence" value="ECO:0007669"/>
    <property type="project" value="UniProtKB-UniRule"/>
</dbReference>
<comment type="catalytic activity">
    <reaction evidence="7 9 10">
        <text>2-(2-carboxy-4-methylthiazol-5-yl)ethyl phosphate + 4-amino-2-methyl-5-(diphosphooxymethyl)pyrimidine + 2 H(+) = thiamine phosphate + CO2 + diphosphate</text>
        <dbReference type="Rhea" id="RHEA:47848"/>
        <dbReference type="ChEBI" id="CHEBI:15378"/>
        <dbReference type="ChEBI" id="CHEBI:16526"/>
        <dbReference type="ChEBI" id="CHEBI:33019"/>
        <dbReference type="ChEBI" id="CHEBI:37575"/>
        <dbReference type="ChEBI" id="CHEBI:57841"/>
        <dbReference type="ChEBI" id="CHEBI:62890"/>
        <dbReference type="EC" id="2.5.1.3"/>
    </reaction>
</comment>
<dbReference type="InterPro" id="IPR013785">
    <property type="entry name" value="Aldolase_TIM"/>
</dbReference>
<dbReference type="NCBIfam" id="TIGR00693">
    <property type="entry name" value="thiE"/>
    <property type="match status" value="1"/>
</dbReference>
<evidence type="ECO:0000256" key="5">
    <source>
        <dbReference type="ARBA" id="ARBA00022977"/>
    </source>
</evidence>
<keyword evidence="4 9" id="KW-0460">Magnesium</keyword>
<comment type="pathway">
    <text evidence="1 9 11">Cofactor biosynthesis; thiamine diphosphate biosynthesis; thiamine phosphate from 4-amino-2-methyl-5-diphosphomethylpyrimidine and 4-methyl-5-(2-phosphoethyl)-thiazole: step 1/1.</text>
</comment>
<feature type="binding site" evidence="9">
    <location>
        <position position="120"/>
    </location>
    <ligand>
        <name>Mg(2+)</name>
        <dbReference type="ChEBI" id="CHEBI:18420"/>
    </ligand>
</feature>
<dbReference type="Proteomes" id="UP000184442">
    <property type="component" value="Unassembled WGS sequence"/>
</dbReference>
<gene>
    <name evidence="9" type="primary">thiE</name>
    <name evidence="13" type="ORF">SAMN02745176_03246</name>
</gene>
<evidence type="ECO:0000256" key="6">
    <source>
        <dbReference type="ARBA" id="ARBA00047334"/>
    </source>
</evidence>
<dbReference type="HAMAP" id="MF_00097">
    <property type="entry name" value="TMP_synthase"/>
    <property type="match status" value="1"/>
</dbReference>
<evidence type="ECO:0000256" key="1">
    <source>
        <dbReference type="ARBA" id="ARBA00005165"/>
    </source>
</evidence>
<feature type="binding site" evidence="9">
    <location>
        <begin position="68"/>
        <end position="72"/>
    </location>
    <ligand>
        <name>4-amino-2-methyl-5-(diphosphooxymethyl)pyrimidine</name>
        <dbReference type="ChEBI" id="CHEBI:57841"/>
    </ligand>
</feature>
<dbReference type="GO" id="GO:0005737">
    <property type="term" value="C:cytoplasm"/>
    <property type="evidence" value="ECO:0007669"/>
    <property type="project" value="TreeGrafter"/>
</dbReference>
<dbReference type="FunFam" id="3.20.20.70:FF:000096">
    <property type="entry name" value="Thiamine-phosphate synthase"/>
    <property type="match status" value="1"/>
</dbReference>
<keyword evidence="3 9" id="KW-0479">Metal-binding</keyword>
<evidence type="ECO:0000256" key="8">
    <source>
        <dbReference type="ARBA" id="ARBA00047883"/>
    </source>
</evidence>
<keyword evidence="2 9" id="KW-0808">Transferase</keyword>
<sequence length="242" mass="27288">MDNFFEITYANDQKASHELRESGEKLHDLKRKKLDTDLYCLTAEEYSLGRSNIEVVKAMLNAGIKIIQYREKEKKMLHKYRECVKIRELTWDAGATFIVNDHIDLAMMVEADGVHIGQDDLPIEKVRELVGGKMIIGVSTHSPLQAQDAIDKGADYIGVGPIFSTRTKKDVCDPVGFEYLDYAVKNVNIPFVTIGGIKEHNIAEIKARGAKMIAMVTEIVGSENIEKKIESIRRKLSGVYTR</sequence>
<dbReference type="EC" id="2.5.1.3" evidence="9"/>
<dbReference type="CDD" id="cd00564">
    <property type="entry name" value="TMP_TenI"/>
    <property type="match status" value="1"/>
</dbReference>
<feature type="binding site" evidence="9">
    <location>
        <position position="100"/>
    </location>
    <ligand>
        <name>4-amino-2-methyl-5-(diphosphooxymethyl)pyrimidine</name>
        <dbReference type="ChEBI" id="CHEBI:57841"/>
    </ligand>
</feature>
<dbReference type="PANTHER" id="PTHR20857:SF15">
    <property type="entry name" value="THIAMINE-PHOSPHATE SYNTHASE"/>
    <property type="match status" value="1"/>
</dbReference>
<comment type="catalytic activity">
    <reaction evidence="6 9 10">
        <text>4-methyl-5-(2-phosphooxyethyl)-thiazole + 4-amino-2-methyl-5-(diphosphooxymethyl)pyrimidine + H(+) = thiamine phosphate + diphosphate</text>
        <dbReference type="Rhea" id="RHEA:22328"/>
        <dbReference type="ChEBI" id="CHEBI:15378"/>
        <dbReference type="ChEBI" id="CHEBI:33019"/>
        <dbReference type="ChEBI" id="CHEBI:37575"/>
        <dbReference type="ChEBI" id="CHEBI:57841"/>
        <dbReference type="ChEBI" id="CHEBI:58296"/>
        <dbReference type="EC" id="2.5.1.3"/>
    </reaction>
</comment>
<dbReference type="GO" id="GO:0009228">
    <property type="term" value="P:thiamine biosynthetic process"/>
    <property type="evidence" value="ECO:0007669"/>
    <property type="project" value="UniProtKB-KW"/>
</dbReference>
<feature type="binding site" evidence="9">
    <location>
        <position position="168"/>
    </location>
    <ligand>
        <name>4-amino-2-methyl-5-(diphosphooxymethyl)pyrimidine</name>
        <dbReference type="ChEBI" id="CHEBI:57841"/>
    </ligand>
</feature>
<dbReference type="InterPro" id="IPR034291">
    <property type="entry name" value="TMP_synthase"/>
</dbReference>
<dbReference type="InterPro" id="IPR022998">
    <property type="entry name" value="ThiamineP_synth_TenI"/>
</dbReference>
<dbReference type="Gene3D" id="3.20.20.70">
    <property type="entry name" value="Aldolase class I"/>
    <property type="match status" value="1"/>
</dbReference>
<accession>A0A1M6IG87</accession>
<evidence type="ECO:0000256" key="11">
    <source>
        <dbReference type="RuleBase" id="RU004253"/>
    </source>
</evidence>
<dbReference type="PANTHER" id="PTHR20857">
    <property type="entry name" value="THIAMINE-PHOSPHATE PYROPHOSPHORYLASE"/>
    <property type="match status" value="1"/>
</dbReference>
<organism evidence="13 14">
    <name type="scientific">Lutispora thermophila DSM 19022</name>
    <dbReference type="NCBI Taxonomy" id="1122184"/>
    <lineage>
        <taxon>Bacteria</taxon>
        <taxon>Bacillati</taxon>
        <taxon>Bacillota</taxon>
        <taxon>Clostridia</taxon>
        <taxon>Lutisporales</taxon>
        <taxon>Lutisporaceae</taxon>
        <taxon>Lutispora</taxon>
    </lineage>
</organism>
<dbReference type="GO" id="GO:0004789">
    <property type="term" value="F:thiamine-phosphate diphosphorylase activity"/>
    <property type="evidence" value="ECO:0007669"/>
    <property type="project" value="UniProtKB-UniRule"/>
</dbReference>
<dbReference type="UniPathway" id="UPA00060">
    <property type="reaction ID" value="UER00141"/>
</dbReference>
<feature type="binding site" evidence="9">
    <location>
        <begin position="216"/>
        <end position="217"/>
    </location>
    <ligand>
        <name>2-[(2R,5Z)-2-carboxy-4-methylthiazol-5(2H)-ylidene]ethyl phosphate</name>
        <dbReference type="ChEBI" id="CHEBI:62899"/>
    </ligand>
</feature>
<evidence type="ECO:0000256" key="7">
    <source>
        <dbReference type="ARBA" id="ARBA00047851"/>
    </source>
</evidence>
<dbReference type="EMBL" id="FQZS01000031">
    <property type="protein sequence ID" value="SHJ33366.1"/>
    <property type="molecule type" value="Genomic_DNA"/>
</dbReference>
<keyword evidence="14" id="KW-1185">Reference proteome</keyword>
<keyword evidence="5 9" id="KW-0784">Thiamine biosynthesis</keyword>
<evidence type="ECO:0000259" key="12">
    <source>
        <dbReference type="Pfam" id="PF02581"/>
    </source>
</evidence>
<evidence type="ECO:0000256" key="2">
    <source>
        <dbReference type="ARBA" id="ARBA00022679"/>
    </source>
</evidence>
<protein>
    <recommendedName>
        <fullName evidence="9">Thiamine-phosphate synthase</fullName>
        <shortName evidence="9">TP synthase</shortName>
        <shortName evidence="9">TPS</shortName>
        <ecNumber evidence="9">2.5.1.3</ecNumber>
    </recommendedName>
    <alternativeName>
        <fullName evidence="9">Thiamine-phosphate pyrophosphorylase</fullName>
        <shortName evidence="9">TMP pyrophosphorylase</shortName>
        <shortName evidence="9">TMP-PPase</shortName>
    </alternativeName>
</protein>
<dbReference type="Pfam" id="PF02581">
    <property type="entry name" value="TMP-TENI"/>
    <property type="match status" value="1"/>
</dbReference>
<dbReference type="SUPFAM" id="SSF51391">
    <property type="entry name" value="Thiamin phosphate synthase"/>
    <property type="match status" value="1"/>
</dbReference>
<proteinExistence type="inferred from homology"/>
<evidence type="ECO:0000256" key="9">
    <source>
        <dbReference type="HAMAP-Rule" id="MF_00097"/>
    </source>
</evidence>
<evidence type="ECO:0000256" key="4">
    <source>
        <dbReference type="ARBA" id="ARBA00022842"/>
    </source>
</evidence>
<name>A0A1M6IG87_9FIRM</name>
<comment type="catalytic activity">
    <reaction evidence="8 9 10">
        <text>2-[(2R,5Z)-2-carboxy-4-methylthiazol-5(2H)-ylidene]ethyl phosphate + 4-amino-2-methyl-5-(diphosphooxymethyl)pyrimidine + 2 H(+) = thiamine phosphate + CO2 + diphosphate</text>
        <dbReference type="Rhea" id="RHEA:47844"/>
        <dbReference type="ChEBI" id="CHEBI:15378"/>
        <dbReference type="ChEBI" id="CHEBI:16526"/>
        <dbReference type="ChEBI" id="CHEBI:33019"/>
        <dbReference type="ChEBI" id="CHEBI:37575"/>
        <dbReference type="ChEBI" id="CHEBI:57841"/>
        <dbReference type="ChEBI" id="CHEBI:62899"/>
        <dbReference type="EC" id="2.5.1.3"/>
    </reaction>
</comment>
<reference evidence="13 14" key="1">
    <citation type="submission" date="2016-11" db="EMBL/GenBank/DDBJ databases">
        <authorList>
            <person name="Jaros S."/>
            <person name="Januszkiewicz K."/>
            <person name="Wedrychowicz H."/>
        </authorList>
    </citation>
    <scope>NUCLEOTIDE SEQUENCE [LARGE SCALE GENOMIC DNA]</scope>
    <source>
        <strain evidence="13 14">DSM 19022</strain>
    </source>
</reference>
<feature type="binding site" evidence="9">
    <location>
        <position position="139"/>
    </location>
    <ligand>
        <name>4-amino-2-methyl-5-(diphosphooxymethyl)pyrimidine</name>
        <dbReference type="ChEBI" id="CHEBI:57841"/>
    </ligand>
</feature>
<feature type="binding site" evidence="9">
    <location>
        <position position="196"/>
    </location>
    <ligand>
        <name>2-[(2R,5Z)-2-carboxy-4-methylthiazol-5(2H)-ylidene]ethyl phosphate</name>
        <dbReference type="ChEBI" id="CHEBI:62899"/>
    </ligand>
</feature>
<comment type="cofactor">
    <cofactor evidence="9">
        <name>Mg(2+)</name>
        <dbReference type="ChEBI" id="CHEBI:18420"/>
    </cofactor>
    <text evidence="9">Binds 1 Mg(2+) ion per subunit.</text>
</comment>
<feature type="domain" description="Thiamine phosphate synthase/TenI" evidence="12">
    <location>
        <begin position="38"/>
        <end position="219"/>
    </location>
</feature>
<comment type="similarity">
    <text evidence="9 10">Belongs to the thiamine-phosphate synthase family.</text>
</comment>
<dbReference type="STRING" id="1122184.SAMN02745176_03246"/>
<feature type="binding site" evidence="9">
    <location>
        <position position="101"/>
    </location>
    <ligand>
        <name>Mg(2+)</name>
        <dbReference type="ChEBI" id="CHEBI:18420"/>
    </ligand>
</feature>
<evidence type="ECO:0000313" key="14">
    <source>
        <dbReference type="Proteomes" id="UP000184442"/>
    </source>
</evidence>
<dbReference type="GO" id="GO:0000287">
    <property type="term" value="F:magnesium ion binding"/>
    <property type="evidence" value="ECO:0007669"/>
    <property type="project" value="UniProtKB-UniRule"/>
</dbReference>